<protein>
    <submittedName>
        <fullName evidence="1">9124_t:CDS:1</fullName>
    </submittedName>
</protein>
<feature type="non-terminal residue" evidence="1">
    <location>
        <position position="1"/>
    </location>
</feature>
<dbReference type="Proteomes" id="UP000789920">
    <property type="component" value="Unassembled WGS sequence"/>
</dbReference>
<sequence>MIWILLDVSFEYEEKFDIDQERIQSFLESINHDSLPQFFNNHFSDVHDTSSRVSRVPVASLVKRKVVRIRVESRAKFLGRKI</sequence>
<dbReference type="EMBL" id="CAJVQC010001809">
    <property type="protein sequence ID" value="CAG8500714.1"/>
    <property type="molecule type" value="Genomic_DNA"/>
</dbReference>
<name>A0ACA9L0S4_9GLOM</name>
<feature type="non-terminal residue" evidence="1">
    <location>
        <position position="82"/>
    </location>
</feature>
<organism evidence="1 2">
    <name type="scientific">Racocetra persica</name>
    <dbReference type="NCBI Taxonomy" id="160502"/>
    <lineage>
        <taxon>Eukaryota</taxon>
        <taxon>Fungi</taxon>
        <taxon>Fungi incertae sedis</taxon>
        <taxon>Mucoromycota</taxon>
        <taxon>Glomeromycotina</taxon>
        <taxon>Glomeromycetes</taxon>
        <taxon>Diversisporales</taxon>
        <taxon>Gigasporaceae</taxon>
        <taxon>Racocetra</taxon>
    </lineage>
</organism>
<accession>A0ACA9L0S4</accession>
<keyword evidence="2" id="KW-1185">Reference proteome</keyword>
<reference evidence="1" key="1">
    <citation type="submission" date="2021-06" db="EMBL/GenBank/DDBJ databases">
        <authorList>
            <person name="Kallberg Y."/>
            <person name="Tangrot J."/>
            <person name="Rosling A."/>
        </authorList>
    </citation>
    <scope>NUCLEOTIDE SEQUENCE</scope>
    <source>
        <strain evidence="1">MA461A</strain>
    </source>
</reference>
<comment type="caution">
    <text evidence="1">The sequence shown here is derived from an EMBL/GenBank/DDBJ whole genome shotgun (WGS) entry which is preliminary data.</text>
</comment>
<gene>
    <name evidence="1" type="ORF">RPERSI_LOCUS1808</name>
</gene>
<proteinExistence type="predicted"/>
<evidence type="ECO:0000313" key="1">
    <source>
        <dbReference type="EMBL" id="CAG8500714.1"/>
    </source>
</evidence>
<evidence type="ECO:0000313" key="2">
    <source>
        <dbReference type="Proteomes" id="UP000789920"/>
    </source>
</evidence>